<accession>A0ACD3A516</accession>
<reference evidence="1 2" key="1">
    <citation type="journal article" date="2019" name="Nat. Ecol. Evol.">
        <title>Megaphylogeny resolves global patterns of mushroom evolution.</title>
        <authorList>
            <person name="Varga T."/>
            <person name="Krizsan K."/>
            <person name="Foldi C."/>
            <person name="Dima B."/>
            <person name="Sanchez-Garcia M."/>
            <person name="Sanchez-Ramirez S."/>
            <person name="Szollosi G.J."/>
            <person name="Szarkandi J.G."/>
            <person name="Papp V."/>
            <person name="Albert L."/>
            <person name="Andreopoulos W."/>
            <person name="Angelini C."/>
            <person name="Antonin V."/>
            <person name="Barry K.W."/>
            <person name="Bougher N.L."/>
            <person name="Buchanan P."/>
            <person name="Buyck B."/>
            <person name="Bense V."/>
            <person name="Catcheside P."/>
            <person name="Chovatia M."/>
            <person name="Cooper J."/>
            <person name="Damon W."/>
            <person name="Desjardin D."/>
            <person name="Finy P."/>
            <person name="Geml J."/>
            <person name="Haridas S."/>
            <person name="Hughes K."/>
            <person name="Justo A."/>
            <person name="Karasinski D."/>
            <person name="Kautmanova I."/>
            <person name="Kiss B."/>
            <person name="Kocsube S."/>
            <person name="Kotiranta H."/>
            <person name="LaButti K.M."/>
            <person name="Lechner B.E."/>
            <person name="Liimatainen K."/>
            <person name="Lipzen A."/>
            <person name="Lukacs Z."/>
            <person name="Mihaltcheva S."/>
            <person name="Morgado L.N."/>
            <person name="Niskanen T."/>
            <person name="Noordeloos M.E."/>
            <person name="Ohm R.A."/>
            <person name="Ortiz-Santana B."/>
            <person name="Ovrebo C."/>
            <person name="Racz N."/>
            <person name="Riley R."/>
            <person name="Savchenko A."/>
            <person name="Shiryaev A."/>
            <person name="Soop K."/>
            <person name="Spirin V."/>
            <person name="Szebenyi C."/>
            <person name="Tomsovsky M."/>
            <person name="Tulloss R.E."/>
            <person name="Uehling J."/>
            <person name="Grigoriev I.V."/>
            <person name="Vagvolgyi C."/>
            <person name="Papp T."/>
            <person name="Martin F.M."/>
            <person name="Miettinen O."/>
            <person name="Hibbett D.S."/>
            <person name="Nagy L.G."/>
        </authorList>
    </citation>
    <scope>NUCLEOTIDE SEQUENCE [LARGE SCALE GENOMIC DNA]</scope>
    <source>
        <strain evidence="1 2">NL-1719</strain>
    </source>
</reference>
<gene>
    <name evidence="1" type="ORF">BDN72DRAFT_904704</name>
</gene>
<name>A0ACD3A516_9AGAR</name>
<proteinExistence type="predicted"/>
<keyword evidence="2" id="KW-1185">Reference proteome</keyword>
<evidence type="ECO:0000313" key="2">
    <source>
        <dbReference type="Proteomes" id="UP000308600"/>
    </source>
</evidence>
<evidence type="ECO:0000313" key="1">
    <source>
        <dbReference type="EMBL" id="TFK60756.1"/>
    </source>
</evidence>
<organism evidence="1 2">
    <name type="scientific">Pluteus cervinus</name>
    <dbReference type="NCBI Taxonomy" id="181527"/>
    <lineage>
        <taxon>Eukaryota</taxon>
        <taxon>Fungi</taxon>
        <taxon>Dikarya</taxon>
        <taxon>Basidiomycota</taxon>
        <taxon>Agaricomycotina</taxon>
        <taxon>Agaricomycetes</taxon>
        <taxon>Agaricomycetidae</taxon>
        <taxon>Agaricales</taxon>
        <taxon>Pluteineae</taxon>
        <taxon>Pluteaceae</taxon>
        <taxon>Pluteus</taxon>
    </lineage>
</organism>
<protein>
    <submittedName>
        <fullName evidence="1">Uncharacterized protein</fullName>
    </submittedName>
</protein>
<dbReference type="EMBL" id="ML208736">
    <property type="protein sequence ID" value="TFK60756.1"/>
    <property type="molecule type" value="Genomic_DNA"/>
</dbReference>
<sequence>MTVNPIYLDPTYFPSDREIDGLIVELQEEIQAVVAATQVVTASFNGLLPIIMRRRAFTRSYPLARSCYPIPRRVRGASSGRSGIGLPLNSSNPRASLASRHARGALIGQTRAPSALDILAHVAASRITPSNGVASSSTNTLDSQRAVPHTRGDRRREYTEPDPPSPESLSELEFEEHFDILNYVLNPPSSSYPLL</sequence>
<dbReference type="Proteomes" id="UP000308600">
    <property type="component" value="Unassembled WGS sequence"/>
</dbReference>